<evidence type="ECO:0000256" key="3">
    <source>
        <dbReference type="ARBA" id="ARBA00022475"/>
    </source>
</evidence>
<name>A0A7S4J9K7_9STRA</name>
<dbReference type="GO" id="GO:0005254">
    <property type="term" value="F:chloride channel activity"/>
    <property type="evidence" value="ECO:0007669"/>
    <property type="project" value="InterPro"/>
</dbReference>
<dbReference type="InterPro" id="IPR044669">
    <property type="entry name" value="YneE/VCCN1/2-like"/>
</dbReference>
<keyword evidence="5 9" id="KW-1133">Transmembrane helix</keyword>
<feature type="transmembrane region" description="Helical" evidence="9">
    <location>
        <begin position="224"/>
        <end position="240"/>
    </location>
</feature>
<dbReference type="AlphaFoldDB" id="A0A7S4J9K7"/>
<gene>
    <name evidence="10" type="ORF">OAUR00152_LOCUS24424</name>
</gene>
<evidence type="ECO:0008006" key="11">
    <source>
        <dbReference type="Google" id="ProtNLM"/>
    </source>
</evidence>
<dbReference type="PANTHER" id="PTHR33281">
    <property type="entry name" value="UPF0187 PROTEIN YNEE"/>
    <property type="match status" value="1"/>
</dbReference>
<feature type="region of interest" description="Disordered" evidence="8">
    <location>
        <begin position="342"/>
        <end position="370"/>
    </location>
</feature>
<comment type="subcellular location">
    <subcellularLocation>
        <location evidence="1">Cell membrane</location>
        <topology evidence="1">Multi-pass membrane protein</topology>
    </subcellularLocation>
</comment>
<sequence length="370" mass="41304">MFVHDYPLLPPVFITAIAAVLVAYNTAAGGYVDFEGVKHDAVLNAPLLGMPLAPFTVVSSSLGLLLAFRTNQSFKRWDEARKNWGMNINHTRDLVRMGTVWYDNNGVSAEKRKEDLDALALATWAFVRAMKRHLSPETEDEEDFKTELREKLPAGQAEAIINAAHRPNRALFDLGVAIENLPMHWMRKNEINGAVTIFEDNLGSSERILTSPIPVFYSRHTSRFLLFWLAFLPLGLYDSLGSTWNHVGLIGVMPIISVFLIGIDELANQMEEPFTILPMQAFCDKIYNWCTEIVSWTPGDNGVEVRQPSEAETALSMNVINVEMPEGASSVQSYIPSATYARATSEESTEESSSKFARIKSAFRSKTPPL</sequence>
<protein>
    <recommendedName>
        <fullName evidence="11">Bestrophin homolog</fullName>
    </recommendedName>
</protein>
<evidence type="ECO:0000256" key="2">
    <source>
        <dbReference type="ARBA" id="ARBA00022448"/>
    </source>
</evidence>
<keyword evidence="7 9" id="KW-0472">Membrane</keyword>
<dbReference type="EMBL" id="HBKQ01035567">
    <property type="protein sequence ID" value="CAE2256573.1"/>
    <property type="molecule type" value="Transcribed_RNA"/>
</dbReference>
<evidence type="ECO:0000256" key="4">
    <source>
        <dbReference type="ARBA" id="ARBA00022692"/>
    </source>
</evidence>
<dbReference type="GO" id="GO:0005886">
    <property type="term" value="C:plasma membrane"/>
    <property type="evidence" value="ECO:0007669"/>
    <property type="project" value="UniProtKB-SubCell"/>
</dbReference>
<evidence type="ECO:0000256" key="7">
    <source>
        <dbReference type="ARBA" id="ARBA00023136"/>
    </source>
</evidence>
<evidence type="ECO:0000256" key="6">
    <source>
        <dbReference type="ARBA" id="ARBA00023065"/>
    </source>
</evidence>
<dbReference type="PANTHER" id="PTHR33281:SF19">
    <property type="entry name" value="VOLTAGE-DEPENDENT ANION CHANNEL-FORMING PROTEIN YNEE"/>
    <property type="match status" value="1"/>
</dbReference>
<feature type="transmembrane region" description="Helical" evidence="9">
    <location>
        <begin position="246"/>
        <end position="263"/>
    </location>
</feature>
<keyword evidence="2" id="KW-0813">Transport</keyword>
<evidence type="ECO:0000256" key="9">
    <source>
        <dbReference type="SAM" id="Phobius"/>
    </source>
</evidence>
<accession>A0A7S4J9K7</accession>
<keyword evidence="6" id="KW-0406">Ion transport</keyword>
<dbReference type="Pfam" id="PF25539">
    <property type="entry name" value="Bestrophin_2"/>
    <property type="match status" value="1"/>
</dbReference>
<keyword evidence="3" id="KW-1003">Cell membrane</keyword>
<proteinExistence type="predicted"/>
<organism evidence="10">
    <name type="scientific">Odontella aurita</name>
    <dbReference type="NCBI Taxonomy" id="265563"/>
    <lineage>
        <taxon>Eukaryota</taxon>
        <taxon>Sar</taxon>
        <taxon>Stramenopiles</taxon>
        <taxon>Ochrophyta</taxon>
        <taxon>Bacillariophyta</taxon>
        <taxon>Mediophyceae</taxon>
        <taxon>Biddulphiophycidae</taxon>
        <taxon>Eupodiscales</taxon>
        <taxon>Odontellaceae</taxon>
        <taxon>Odontella</taxon>
    </lineage>
</organism>
<reference evidence="10" key="1">
    <citation type="submission" date="2021-01" db="EMBL/GenBank/DDBJ databases">
        <authorList>
            <person name="Corre E."/>
            <person name="Pelletier E."/>
            <person name="Niang G."/>
            <person name="Scheremetjew M."/>
            <person name="Finn R."/>
            <person name="Kale V."/>
            <person name="Holt S."/>
            <person name="Cochrane G."/>
            <person name="Meng A."/>
            <person name="Brown T."/>
            <person name="Cohen L."/>
        </authorList>
    </citation>
    <scope>NUCLEOTIDE SEQUENCE</scope>
    <source>
        <strain evidence="10">Isolate 1302-5</strain>
    </source>
</reference>
<feature type="transmembrane region" description="Helical" evidence="9">
    <location>
        <begin position="12"/>
        <end position="32"/>
    </location>
</feature>
<evidence type="ECO:0000256" key="5">
    <source>
        <dbReference type="ARBA" id="ARBA00022989"/>
    </source>
</evidence>
<evidence type="ECO:0000256" key="8">
    <source>
        <dbReference type="SAM" id="MobiDB-lite"/>
    </source>
</evidence>
<evidence type="ECO:0000256" key="1">
    <source>
        <dbReference type="ARBA" id="ARBA00004651"/>
    </source>
</evidence>
<feature type="transmembrane region" description="Helical" evidence="9">
    <location>
        <begin position="52"/>
        <end position="68"/>
    </location>
</feature>
<evidence type="ECO:0000313" key="10">
    <source>
        <dbReference type="EMBL" id="CAE2256573.1"/>
    </source>
</evidence>
<keyword evidence="4 9" id="KW-0812">Transmembrane</keyword>